<dbReference type="GO" id="GO:0031048">
    <property type="term" value="P:regulatory ncRNA-mediated heterochromatin formation"/>
    <property type="evidence" value="ECO:0007669"/>
    <property type="project" value="TreeGrafter"/>
</dbReference>
<reference evidence="3" key="1">
    <citation type="journal article" date="2023" name="Mol. Phylogenet. Evol.">
        <title>Genome-scale phylogeny and comparative genomics of the fungal order Sordariales.</title>
        <authorList>
            <person name="Hensen N."/>
            <person name="Bonometti L."/>
            <person name="Westerberg I."/>
            <person name="Brannstrom I.O."/>
            <person name="Guillou S."/>
            <person name="Cros-Aarteil S."/>
            <person name="Calhoun S."/>
            <person name="Haridas S."/>
            <person name="Kuo A."/>
            <person name="Mondo S."/>
            <person name="Pangilinan J."/>
            <person name="Riley R."/>
            <person name="LaButti K."/>
            <person name="Andreopoulos B."/>
            <person name="Lipzen A."/>
            <person name="Chen C."/>
            <person name="Yan M."/>
            <person name="Daum C."/>
            <person name="Ng V."/>
            <person name="Clum A."/>
            <person name="Steindorff A."/>
            <person name="Ohm R.A."/>
            <person name="Martin F."/>
            <person name="Silar P."/>
            <person name="Natvig D.O."/>
            <person name="Lalanne C."/>
            <person name="Gautier V."/>
            <person name="Ament-Velasquez S.L."/>
            <person name="Kruys A."/>
            <person name="Hutchinson M.I."/>
            <person name="Powell A.J."/>
            <person name="Barry K."/>
            <person name="Miller A.N."/>
            <person name="Grigoriev I.V."/>
            <person name="Debuchy R."/>
            <person name="Gladieux P."/>
            <person name="Hiltunen Thoren M."/>
            <person name="Johannesson H."/>
        </authorList>
    </citation>
    <scope>NUCLEOTIDE SEQUENCE</scope>
    <source>
        <strain evidence="3">CBS 958.72</strain>
    </source>
</reference>
<feature type="compositionally biased region" description="Gly residues" evidence="1">
    <location>
        <begin position="380"/>
        <end position="393"/>
    </location>
</feature>
<dbReference type="InterPro" id="IPR048263">
    <property type="entry name" value="Arb2"/>
</dbReference>
<dbReference type="GO" id="GO:0035197">
    <property type="term" value="F:siRNA binding"/>
    <property type="evidence" value="ECO:0007669"/>
    <property type="project" value="TreeGrafter"/>
</dbReference>
<evidence type="ECO:0000259" key="2">
    <source>
        <dbReference type="Pfam" id="PF22749"/>
    </source>
</evidence>
<evidence type="ECO:0000313" key="3">
    <source>
        <dbReference type="EMBL" id="KAK3366840.1"/>
    </source>
</evidence>
<comment type="caution">
    <text evidence="3">The sequence shown here is derived from an EMBL/GenBank/DDBJ whole genome shotgun (WGS) entry which is preliminary data.</text>
</comment>
<dbReference type="GO" id="GO:0005634">
    <property type="term" value="C:nucleus"/>
    <property type="evidence" value="ECO:0007669"/>
    <property type="project" value="TreeGrafter"/>
</dbReference>
<gene>
    <name evidence="3" type="ORF">B0T24DRAFT_368931</name>
</gene>
<dbReference type="PANTHER" id="PTHR21357">
    <property type="entry name" value="FAM172 FAMILY PROTEIN HOMOLOG CG10038"/>
    <property type="match status" value="1"/>
</dbReference>
<dbReference type="EMBL" id="JAULSN010000007">
    <property type="protein sequence ID" value="KAK3366840.1"/>
    <property type="molecule type" value="Genomic_DNA"/>
</dbReference>
<sequence length="424" mass="45770">MFRRRWSGLPADPQFESDLTELGYFVNDVDEIRSLEDPDYYFKFFLTKNERWNERQRFAFNDAVGGIIKDRLAAEGLETVMLPLGQTDPSKPHIPICVSANLSKSSRVVLILGESVQAFGVLAQRVVGGSGGINKGSVVGFVKGLKTQKSSAADASAPGIIIANTGELFWWPEGHRGLTPSGRHAIPMASAVHYGRYFDPSKNTIPGQPTAAEHVRYIFDKVIPVLVPKNAKVDVIAVGDAADHAEQYLDNEGKWAKLGRRLNCLVNLGGYYDAARFKCEGFKTFMKHRARAYVMDDAPLNTPVAGPDSNPEITGSVAYGCPAYSAGPEAKLSELLLIEAKQAVLEFIQEVALAGSDYINPTFTIVSRGGDSDEEDTWAVGGGDEGGEGGGAAGVAPGEEDQQQQAEEALVVGMKKLEITEADK</sequence>
<name>A0AAE0N1K1_9PEZI</name>
<reference evidence="3" key="2">
    <citation type="submission" date="2023-06" db="EMBL/GenBank/DDBJ databases">
        <authorList>
            <consortium name="Lawrence Berkeley National Laboratory"/>
            <person name="Haridas S."/>
            <person name="Hensen N."/>
            <person name="Bonometti L."/>
            <person name="Westerberg I."/>
            <person name="Brannstrom I.O."/>
            <person name="Guillou S."/>
            <person name="Cros-Aarteil S."/>
            <person name="Calhoun S."/>
            <person name="Kuo A."/>
            <person name="Mondo S."/>
            <person name="Pangilinan J."/>
            <person name="Riley R."/>
            <person name="Labutti K."/>
            <person name="Andreopoulos B."/>
            <person name="Lipzen A."/>
            <person name="Chen C."/>
            <person name="Yanf M."/>
            <person name="Daum C."/>
            <person name="Ng V."/>
            <person name="Clum A."/>
            <person name="Steindorff A."/>
            <person name="Ohm R."/>
            <person name="Martin F."/>
            <person name="Silar P."/>
            <person name="Natvig D."/>
            <person name="Lalanne C."/>
            <person name="Gautier V."/>
            <person name="Ament-Velasquez S.L."/>
            <person name="Kruys A."/>
            <person name="Hutchinson M.I."/>
            <person name="Powell A.J."/>
            <person name="Barry K."/>
            <person name="Miller A.N."/>
            <person name="Grigoriev I.V."/>
            <person name="Debuchy R."/>
            <person name="Gladieux P."/>
            <person name="Thoren M.H."/>
            <person name="Johannesson H."/>
        </authorList>
    </citation>
    <scope>NUCLEOTIDE SEQUENCE</scope>
    <source>
        <strain evidence="3">CBS 958.72</strain>
    </source>
</reference>
<dbReference type="AlphaFoldDB" id="A0AAE0N1K1"/>
<accession>A0AAE0N1K1</accession>
<feature type="region of interest" description="Disordered" evidence="1">
    <location>
        <begin position="367"/>
        <end position="406"/>
    </location>
</feature>
<evidence type="ECO:0000256" key="1">
    <source>
        <dbReference type="SAM" id="MobiDB-lite"/>
    </source>
</evidence>
<dbReference type="Pfam" id="PF22749">
    <property type="entry name" value="Arb2"/>
    <property type="match status" value="1"/>
</dbReference>
<feature type="domain" description="Arb2" evidence="2">
    <location>
        <begin position="15"/>
        <end position="300"/>
    </location>
</feature>
<evidence type="ECO:0000313" key="4">
    <source>
        <dbReference type="Proteomes" id="UP001287356"/>
    </source>
</evidence>
<organism evidence="3 4">
    <name type="scientific">Lasiosphaeria ovina</name>
    <dbReference type="NCBI Taxonomy" id="92902"/>
    <lineage>
        <taxon>Eukaryota</taxon>
        <taxon>Fungi</taxon>
        <taxon>Dikarya</taxon>
        <taxon>Ascomycota</taxon>
        <taxon>Pezizomycotina</taxon>
        <taxon>Sordariomycetes</taxon>
        <taxon>Sordariomycetidae</taxon>
        <taxon>Sordariales</taxon>
        <taxon>Lasiosphaeriaceae</taxon>
        <taxon>Lasiosphaeria</taxon>
    </lineage>
</organism>
<dbReference type="PANTHER" id="PTHR21357:SF4">
    <property type="entry name" value="FAM172 FAMILY PROTEIN HOMOLOG CG10038"/>
    <property type="match status" value="1"/>
</dbReference>
<dbReference type="Proteomes" id="UP001287356">
    <property type="component" value="Unassembled WGS sequence"/>
</dbReference>
<proteinExistence type="predicted"/>
<protein>
    <submittedName>
        <fullName evidence="3">Arb2 domain-containing protein</fullName>
    </submittedName>
</protein>
<keyword evidence="4" id="KW-1185">Reference proteome</keyword>
<dbReference type="InterPro" id="IPR053858">
    <property type="entry name" value="Arb2_dom"/>
</dbReference>